<dbReference type="InterPro" id="IPR008513">
    <property type="entry name" value="tRNA(Met)_cyd_acetate_ligase"/>
</dbReference>
<accession>A0A9D1NVX6</accession>
<dbReference type="InterPro" id="IPR014729">
    <property type="entry name" value="Rossmann-like_a/b/a_fold"/>
</dbReference>
<keyword evidence="2" id="KW-0694">RNA-binding</keyword>
<feature type="binding site" evidence="2">
    <location>
        <position position="168"/>
    </location>
    <ligand>
        <name>ATP</name>
        <dbReference type="ChEBI" id="CHEBI:30616"/>
    </ligand>
</feature>
<comment type="caution">
    <text evidence="3">The sequence shown here is derived from an EMBL/GenBank/DDBJ whole genome shotgun (WGS) entry which is preliminary data.</text>
</comment>
<protein>
    <recommendedName>
        <fullName evidence="2">tRNA(Met) cytidine acetate ligase</fullName>
        <ecNumber evidence="2">6.3.4.-</ecNumber>
    </recommendedName>
</protein>
<organism evidence="3 4">
    <name type="scientific">Candidatus Pullilachnospira stercoravium</name>
    <dbReference type="NCBI Taxonomy" id="2840913"/>
    <lineage>
        <taxon>Bacteria</taxon>
        <taxon>Bacillati</taxon>
        <taxon>Bacillota</taxon>
        <taxon>Clostridia</taxon>
        <taxon>Lachnospirales</taxon>
        <taxon>Lachnospiraceae</taxon>
        <taxon>Lachnospiraceae incertae sedis</taxon>
        <taxon>Candidatus Pullilachnospira</taxon>
    </lineage>
</organism>
<reference evidence="3" key="1">
    <citation type="submission" date="2020-10" db="EMBL/GenBank/DDBJ databases">
        <authorList>
            <person name="Gilroy R."/>
        </authorList>
    </citation>
    <scope>NUCLEOTIDE SEQUENCE</scope>
    <source>
        <strain evidence="3">ChiBcec2-4451</strain>
    </source>
</reference>
<evidence type="ECO:0000313" key="4">
    <source>
        <dbReference type="Proteomes" id="UP000886723"/>
    </source>
</evidence>
<keyword evidence="2" id="KW-0547">Nucleotide-binding</keyword>
<dbReference type="GO" id="GO:0005737">
    <property type="term" value="C:cytoplasm"/>
    <property type="evidence" value="ECO:0007669"/>
    <property type="project" value="UniProtKB-SubCell"/>
</dbReference>
<evidence type="ECO:0000313" key="3">
    <source>
        <dbReference type="EMBL" id="HIV13892.1"/>
    </source>
</evidence>
<keyword evidence="2" id="KW-0820">tRNA-binding</keyword>
<evidence type="ECO:0000256" key="2">
    <source>
        <dbReference type="HAMAP-Rule" id="MF_01539"/>
    </source>
</evidence>
<comment type="caution">
    <text evidence="2">Lacks conserved residue(s) required for the propagation of feature annotation.</text>
</comment>
<evidence type="ECO:0000256" key="1">
    <source>
        <dbReference type="ARBA" id="ARBA00022694"/>
    </source>
</evidence>
<proteinExistence type="inferred from homology"/>
<dbReference type="EMBL" id="DVON01000260">
    <property type="protein sequence ID" value="HIV13892.1"/>
    <property type="molecule type" value="Genomic_DNA"/>
</dbReference>
<dbReference type="PANTHER" id="PTHR37825">
    <property type="entry name" value="TRNA(MET) CYTIDINE ACETATE LIGASE"/>
    <property type="match status" value="1"/>
</dbReference>
<dbReference type="Gene3D" id="3.40.50.620">
    <property type="entry name" value="HUPs"/>
    <property type="match status" value="1"/>
</dbReference>
<feature type="binding site" evidence="2">
    <location>
        <position position="102"/>
    </location>
    <ligand>
        <name>ATP</name>
        <dbReference type="ChEBI" id="CHEBI:30616"/>
    </ligand>
</feature>
<dbReference type="GO" id="GO:0006400">
    <property type="term" value="P:tRNA modification"/>
    <property type="evidence" value="ECO:0007669"/>
    <property type="project" value="UniProtKB-UniRule"/>
</dbReference>
<keyword evidence="1 2" id="KW-0819">tRNA processing</keyword>
<dbReference type="HAMAP" id="MF_01539">
    <property type="entry name" value="TmcAL"/>
    <property type="match status" value="1"/>
</dbReference>
<dbReference type="Pfam" id="PF05636">
    <property type="entry name" value="HIGH_NTase1"/>
    <property type="match status" value="1"/>
</dbReference>
<name>A0A9D1NVX6_9FIRM</name>
<keyword evidence="2" id="KW-0963">Cytoplasm</keyword>
<keyword evidence="2" id="KW-0436">Ligase</keyword>
<dbReference type="PANTHER" id="PTHR37825:SF1">
    <property type="entry name" value="TRNA(MET) CYTIDINE ACETATE LIGASE"/>
    <property type="match status" value="1"/>
</dbReference>
<comment type="subcellular location">
    <subcellularLocation>
        <location evidence="2">Cytoplasm</location>
    </subcellularLocation>
</comment>
<dbReference type="GO" id="GO:0016879">
    <property type="term" value="F:ligase activity, forming carbon-nitrogen bonds"/>
    <property type="evidence" value="ECO:0007669"/>
    <property type="project" value="UniProtKB-UniRule"/>
</dbReference>
<feature type="binding site" evidence="2">
    <location>
        <position position="193"/>
    </location>
    <ligand>
        <name>ATP</name>
        <dbReference type="ChEBI" id="CHEBI:30616"/>
    </ligand>
</feature>
<dbReference type="GO" id="GO:0005524">
    <property type="term" value="F:ATP binding"/>
    <property type="evidence" value="ECO:0007669"/>
    <property type="project" value="UniProtKB-KW"/>
</dbReference>
<comment type="catalytic activity">
    <reaction evidence="2">
        <text>cytidine(34) in elongator tRNA(Met) + acetate + ATP = N(4)-acetylcytidine(34) in elongator tRNA(Met) + AMP + diphosphate</text>
        <dbReference type="Rhea" id="RHEA:58144"/>
        <dbReference type="Rhea" id="RHEA-COMP:10693"/>
        <dbReference type="Rhea" id="RHEA-COMP:10694"/>
        <dbReference type="ChEBI" id="CHEBI:30089"/>
        <dbReference type="ChEBI" id="CHEBI:30616"/>
        <dbReference type="ChEBI" id="CHEBI:33019"/>
        <dbReference type="ChEBI" id="CHEBI:74900"/>
        <dbReference type="ChEBI" id="CHEBI:82748"/>
        <dbReference type="ChEBI" id="CHEBI:456215"/>
    </reaction>
</comment>
<gene>
    <name evidence="2" type="primary">tmcAL</name>
    <name evidence="3" type="ORF">IAA63_12260</name>
</gene>
<sequence length="411" mass="45664">MKVAGIIAEYNPFHRGHAYQIEETRKKTGADVIVAVISGSFVQRGAPALFDAHARARLALLGGADLVFALPAANACQSAEFFARAGVKLLDGLGCVDVLSFGSECGDIRALEEVARILLDEPEDYRETLKIRLRAGDSFPAARQQALAAYLSREGENPQDAALLLSPNNILGVEYLKALRRLRSSMKPFTISRKGSGYHDTGLEGTFPSASAIRLALKENGGGLPAETERLFAGMPSPVGEAFADALNREGCLWEDDFSQILRWMLYSRSRQEMTSIRELSPELADRIGRLRNSFETVSQFTALLKTRELTYSRISRALFHLLLDIRQAPPISYARLLGFRREASGVLRVIKENGKIPLITGTANAASLLDEQAHRLLEEEITICHLYETIRCSRYHRPFRHEHTRQLTIL</sequence>
<dbReference type="GO" id="GO:0000049">
    <property type="term" value="F:tRNA binding"/>
    <property type="evidence" value="ECO:0007669"/>
    <property type="project" value="UniProtKB-KW"/>
</dbReference>
<dbReference type="Proteomes" id="UP000886723">
    <property type="component" value="Unassembled WGS sequence"/>
</dbReference>
<dbReference type="AlphaFoldDB" id="A0A9D1NVX6"/>
<comment type="function">
    <text evidence="2">Catalyzes the formation of N(4)-acetylcytidine (ac(4)C) at the wobble position of elongator tRNA(Met), using acetate and ATP as substrates. First activates an acetate ion to form acetyladenylate (Ac-AMP) and then transfers the acetyl group to tRNA to form ac(4)C34.</text>
</comment>
<feature type="binding site" evidence="2">
    <location>
        <begin position="7"/>
        <end position="20"/>
    </location>
    <ligand>
        <name>ATP</name>
        <dbReference type="ChEBI" id="CHEBI:30616"/>
    </ligand>
</feature>
<reference evidence="3" key="2">
    <citation type="journal article" date="2021" name="PeerJ">
        <title>Extensive microbial diversity within the chicken gut microbiome revealed by metagenomics and culture.</title>
        <authorList>
            <person name="Gilroy R."/>
            <person name="Ravi A."/>
            <person name="Getino M."/>
            <person name="Pursley I."/>
            <person name="Horton D.L."/>
            <person name="Alikhan N.F."/>
            <person name="Baker D."/>
            <person name="Gharbi K."/>
            <person name="Hall N."/>
            <person name="Watson M."/>
            <person name="Adriaenssens E.M."/>
            <person name="Foster-Nyarko E."/>
            <person name="Jarju S."/>
            <person name="Secka A."/>
            <person name="Antonio M."/>
            <person name="Oren A."/>
            <person name="Chaudhuri R.R."/>
            <person name="La Ragione R."/>
            <person name="Hildebrand F."/>
            <person name="Pallen M.J."/>
        </authorList>
    </citation>
    <scope>NUCLEOTIDE SEQUENCE</scope>
    <source>
        <strain evidence="3">ChiBcec2-4451</strain>
    </source>
</reference>
<comment type="similarity">
    <text evidence="2">Belongs to the TmcAL family.</text>
</comment>
<dbReference type="SUPFAM" id="SSF52374">
    <property type="entry name" value="Nucleotidylyl transferase"/>
    <property type="match status" value="1"/>
</dbReference>
<keyword evidence="2" id="KW-0067">ATP-binding</keyword>
<dbReference type="EC" id="6.3.4.-" evidence="2"/>